<dbReference type="SUPFAM" id="SSF52047">
    <property type="entry name" value="RNI-like"/>
    <property type="match status" value="1"/>
</dbReference>
<dbReference type="InterPro" id="IPR036047">
    <property type="entry name" value="F-box-like_dom_sf"/>
</dbReference>
<name>A0AAV0DES2_9ASTE</name>
<dbReference type="InterPro" id="IPR001810">
    <property type="entry name" value="F-box_dom"/>
</dbReference>
<feature type="domain" description="F-box" evidence="1">
    <location>
        <begin position="17"/>
        <end position="67"/>
    </location>
</feature>
<dbReference type="SUPFAM" id="SSF81383">
    <property type="entry name" value="F-box domain"/>
    <property type="match status" value="1"/>
</dbReference>
<dbReference type="Pfam" id="PF24758">
    <property type="entry name" value="LRR_At5g56370"/>
    <property type="match status" value="1"/>
</dbReference>
<proteinExistence type="predicted"/>
<dbReference type="InterPro" id="IPR050232">
    <property type="entry name" value="FBL13/AtMIF1-like"/>
</dbReference>
<protein>
    <recommendedName>
        <fullName evidence="1">F-box domain-containing protein</fullName>
    </recommendedName>
</protein>
<dbReference type="AlphaFoldDB" id="A0AAV0DES2"/>
<dbReference type="SMART" id="SM00256">
    <property type="entry name" value="FBOX"/>
    <property type="match status" value="1"/>
</dbReference>
<dbReference type="Pfam" id="PF08387">
    <property type="entry name" value="FBD"/>
    <property type="match status" value="1"/>
</dbReference>
<dbReference type="Gene3D" id="3.80.10.10">
    <property type="entry name" value="Ribonuclease Inhibitor"/>
    <property type="match status" value="1"/>
</dbReference>
<dbReference type="PANTHER" id="PTHR31900">
    <property type="entry name" value="F-BOX/RNI SUPERFAMILY PROTEIN-RELATED"/>
    <property type="match status" value="1"/>
</dbReference>
<dbReference type="InterPro" id="IPR032675">
    <property type="entry name" value="LRR_dom_sf"/>
</dbReference>
<sequence length="459" mass="52179">MRKQPNQPCLQDHERLVDRISSLPDHVLAKILSLVPLEDAGRTSILSPRWRYIWTSVTNFDFFFADDKVGGLERFATMVDHVLAKCNSMNVDSFSLFCPEIKDLSRVNDWVSSGVRLKPKSLVLKTGSGILDDYGLVCLPPYPKCTITYCSMVALELESCFDIEIPDSIVSFPCLKTLTFTGWFPYHCHVMDKLTSSCPVLEKLHLEGFLEPNADLMFDISIPTLKAMHLEFFTDESGLHEHYIIIDAPKLEDLYIDDHTEACYYGRNLDSLISVHVDVDYEGSLVGDANFERLKRLLMLFASVSKAKRLTLSAASCSSLKSAMGCRPFPTFPSLVDLDFESPHPYDLTLLAHFLQNSPNLERLSLHKVFTRDVEEQSIWNPLKDLLDCLKLNLKQVEFPCFRGRKDEFELVEYFLGNAEALEMVLVTTSPDPFEDEMAEKIEAFDRASQACEVYVGYI</sequence>
<dbReference type="CDD" id="cd22160">
    <property type="entry name" value="F-box_AtFBL13-like"/>
    <property type="match status" value="1"/>
</dbReference>
<keyword evidence="4" id="KW-1185">Reference proteome</keyword>
<comment type="caution">
    <text evidence="2">The sequence shown here is derived from an EMBL/GenBank/DDBJ whole genome shotgun (WGS) entry which is preliminary data.</text>
</comment>
<accession>A0AAV0DES2</accession>
<reference evidence="2" key="1">
    <citation type="submission" date="2022-07" db="EMBL/GenBank/DDBJ databases">
        <authorList>
            <person name="Macas J."/>
            <person name="Novak P."/>
            <person name="Neumann P."/>
        </authorList>
    </citation>
    <scope>NUCLEOTIDE SEQUENCE</scope>
</reference>
<dbReference type="PANTHER" id="PTHR31900:SF30">
    <property type="entry name" value="SUPERFAMILY PROTEIN, PUTATIVE-RELATED"/>
    <property type="match status" value="1"/>
</dbReference>
<dbReference type="InterPro" id="IPR053781">
    <property type="entry name" value="F-box_AtFBL13-like"/>
</dbReference>
<organism evidence="2 4">
    <name type="scientific">Cuscuta epithymum</name>
    <dbReference type="NCBI Taxonomy" id="186058"/>
    <lineage>
        <taxon>Eukaryota</taxon>
        <taxon>Viridiplantae</taxon>
        <taxon>Streptophyta</taxon>
        <taxon>Embryophyta</taxon>
        <taxon>Tracheophyta</taxon>
        <taxon>Spermatophyta</taxon>
        <taxon>Magnoliopsida</taxon>
        <taxon>eudicotyledons</taxon>
        <taxon>Gunneridae</taxon>
        <taxon>Pentapetalae</taxon>
        <taxon>asterids</taxon>
        <taxon>lamiids</taxon>
        <taxon>Solanales</taxon>
        <taxon>Convolvulaceae</taxon>
        <taxon>Cuscuteae</taxon>
        <taxon>Cuscuta</taxon>
        <taxon>Cuscuta subgen. Cuscuta</taxon>
    </lineage>
</organism>
<evidence type="ECO:0000313" key="3">
    <source>
        <dbReference type="EMBL" id="CAH9143875.1"/>
    </source>
</evidence>
<dbReference type="EMBL" id="CAMAPF010000085">
    <property type="protein sequence ID" value="CAH9095711.1"/>
    <property type="molecule type" value="Genomic_DNA"/>
</dbReference>
<dbReference type="EMBL" id="CAMAPF010001057">
    <property type="protein sequence ID" value="CAH9143875.1"/>
    <property type="molecule type" value="Genomic_DNA"/>
</dbReference>
<gene>
    <name evidence="2" type="ORF">CEPIT_LOCUS13356</name>
    <name evidence="3" type="ORF">CEPIT_LOCUS41012</name>
</gene>
<evidence type="ECO:0000313" key="2">
    <source>
        <dbReference type="EMBL" id="CAH9095711.1"/>
    </source>
</evidence>
<dbReference type="InterPro" id="IPR006566">
    <property type="entry name" value="FBD"/>
</dbReference>
<dbReference type="SMART" id="SM00579">
    <property type="entry name" value="FBD"/>
    <property type="match status" value="1"/>
</dbReference>
<dbReference type="Pfam" id="PF00646">
    <property type="entry name" value="F-box"/>
    <property type="match status" value="1"/>
</dbReference>
<evidence type="ECO:0000259" key="1">
    <source>
        <dbReference type="PROSITE" id="PS50181"/>
    </source>
</evidence>
<dbReference type="Proteomes" id="UP001152523">
    <property type="component" value="Unassembled WGS sequence"/>
</dbReference>
<dbReference type="PROSITE" id="PS50181">
    <property type="entry name" value="FBOX"/>
    <property type="match status" value="1"/>
</dbReference>
<dbReference type="InterPro" id="IPR055411">
    <property type="entry name" value="LRR_FXL15/At3g58940/PEG3-like"/>
</dbReference>
<evidence type="ECO:0000313" key="4">
    <source>
        <dbReference type="Proteomes" id="UP001152523"/>
    </source>
</evidence>